<reference evidence="1 2" key="1">
    <citation type="submission" date="2022-07" db="EMBL/GenBank/DDBJ databases">
        <title>Fecal culturing of patients with breast cancer.</title>
        <authorList>
            <person name="Teng N.M.Y."/>
            <person name="Kiu R."/>
            <person name="Evans R."/>
            <person name="Baker D.J."/>
            <person name="Zenner C."/>
            <person name="Robinson S.D."/>
            <person name="Hall L.J."/>
        </authorList>
    </citation>
    <scope>NUCLEOTIDE SEQUENCE [LARGE SCALE GENOMIC DNA]</scope>
    <source>
        <strain evidence="1 2">LH1063</strain>
    </source>
</reference>
<dbReference type="Gene3D" id="3.40.30.10">
    <property type="entry name" value="Glutaredoxin"/>
    <property type="match status" value="1"/>
</dbReference>
<keyword evidence="2" id="KW-1185">Reference proteome</keyword>
<sequence length="208" mass="24580">MNNRLLYIIDPYCIWCYGNISVINHLYDIYRNRVGFRVLPAGLWKGEKIRKITPELERMLTYQSHKVGEITDTTFGKAFYDALKVQGRDLDSEIPSRAMVTIGEYWPGRIIPFCNLLLQSFFMYGLNLSEDETYYRISRQLELSPEEFIYYFKSEEIGKITTEKFEQAADYPAEYPSLYFVDRIGSVYPVSYGYTRFSQLQHRINQLL</sequence>
<dbReference type="RefSeq" id="WP_255026536.1">
    <property type="nucleotide sequence ID" value="NZ_JANDHW010000004.1"/>
</dbReference>
<evidence type="ECO:0000313" key="2">
    <source>
        <dbReference type="Proteomes" id="UP001205603"/>
    </source>
</evidence>
<dbReference type="Proteomes" id="UP001205603">
    <property type="component" value="Unassembled WGS sequence"/>
</dbReference>
<evidence type="ECO:0008006" key="3">
    <source>
        <dbReference type="Google" id="ProtNLM"/>
    </source>
</evidence>
<dbReference type="SUPFAM" id="SSF52833">
    <property type="entry name" value="Thioredoxin-like"/>
    <property type="match status" value="1"/>
</dbReference>
<proteinExistence type="predicted"/>
<dbReference type="EMBL" id="JANDHW010000004">
    <property type="protein sequence ID" value="MCP9611648.1"/>
    <property type="molecule type" value="Genomic_DNA"/>
</dbReference>
<dbReference type="InterPro" id="IPR036249">
    <property type="entry name" value="Thioredoxin-like_sf"/>
</dbReference>
<dbReference type="Gene3D" id="1.10.472.60">
    <property type="entry name" value="putative protein disulfide isomerase domain"/>
    <property type="match status" value="1"/>
</dbReference>
<comment type="caution">
    <text evidence="1">The sequence shown here is derived from an EMBL/GenBank/DDBJ whole genome shotgun (WGS) entry which is preliminary data.</text>
</comment>
<gene>
    <name evidence="1" type="ORF">NMU02_06035</name>
</gene>
<accession>A0ABT1MIW7</accession>
<organism evidence="1 2">
    <name type="scientific">Coprobacter tertius</name>
    <dbReference type="NCBI Taxonomy" id="2944915"/>
    <lineage>
        <taxon>Bacteria</taxon>
        <taxon>Pseudomonadati</taxon>
        <taxon>Bacteroidota</taxon>
        <taxon>Bacteroidia</taxon>
        <taxon>Bacteroidales</taxon>
        <taxon>Barnesiellaceae</taxon>
        <taxon>Coprobacter</taxon>
    </lineage>
</organism>
<evidence type="ECO:0000313" key="1">
    <source>
        <dbReference type="EMBL" id="MCP9611648.1"/>
    </source>
</evidence>
<protein>
    <recommendedName>
        <fullName evidence="3">DsbA family protein</fullName>
    </recommendedName>
</protein>
<name>A0ABT1MIW7_9BACT</name>